<sequence length="303" mass="33258">MITNIYDFGIIGGDMRQVYMAQILAEQGYRVCVYGLCKDISLDKKTDGIKGEPVLCEKSLTNAVQKSGIIIAPVPMTKNKIDLNNQTGKDDLRLNVLMESLKEGQYFFAGCIPESFQVMAADKGVVCCDFMKNEELATYNSIATAEGSIAEAIQKSPLNLHKSHCLVLGYGKCGKTLAAYLKGMFCKVTVCARRPNVRSEASVLADEVIDFDEIQDNLKQYSFIFNTIPNMIMDRSLLKSVKKQAIIIDIASAPGGVDFTAAKELGIPAWLCPGLPGKYAPESSARAMTDVLMQVMQQHVKKE</sequence>
<keyword evidence="4" id="KW-1185">Reference proteome</keyword>
<gene>
    <name evidence="3" type="primary">dpaA</name>
    <name evidence="3" type="ORF">DSM106044_02781</name>
</gene>
<dbReference type="NCBIfam" id="NF006162">
    <property type="entry name" value="PRK08306.1"/>
    <property type="match status" value="1"/>
</dbReference>
<proteinExistence type="predicted"/>
<dbReference type="Pfam" id="PF16924">
    <property type="entry name" value="DpaA_N"/>
    <property type="match status" value="1"/>
</dbReference>
<dbReference type="EMBL" id="QGQD01000055">
    <property type="protein sequence ID" value="TLD00467.1"/>
    <property type="molecule type" value="Genomic_DNA"/>
</dbReference>
<evidence type="ECO:0000259" key="1">
    <source>
        <dbReference type="Pfam" id="PF02826"/>
    </source>
</evidence>
<comment type="caution">
    <text evidence="3">The sequence shown here is derived from an EMBL/GenBank/DDBJ whole genome shotgun (WGS) entry which is preliminary data.</text>
</comment>
<dbReference type="Gene3D" id="3.40.50.720">
    <property type="entry name" value="NAD(P)-binding Rossmann-like Domain"/>
    <property type="match status" value="1"/>
</dbReference>
<accession>A0A4U8Q6Q3</accession>
<dbReference type="STRING" id="180332.GCA_000797495_04146"/>
<dbReference type="GO" id="GO:0016491">
    <property type="term" value="F:oxidoreductase activity"/>
    <property type="evidence" value="ECO:0007669"/>
    <property type="project" value="UniProtKB-KW"/>
</dbReference>
<feature type="domain" description="D-isomer specific 2-hydroxyacid dehydrogenase NAD-binding" evidence="1">
    <location>
        <begin position="154"/>
        <end position="252"/>
    </location>
</feature>
<dbReference type="GO" id="GO:0051287">
    <property type="term" value="F:NAD binding"/>
    <property type="evidence" value="ECO:0007669"/>
    <property type="project" value="InterPro"/>
</dbReference>
<dbReference type="Proteomes" id="UP000306509">
    <property type="component" value="Unassembled WGS sequence"/>
</dbReference>
<protein>
    <submittedName>
        <fullName evidence="3">Dipicolinate synthase subunit A</fullName>
        <ecNumber evidence="3">1.3.1.-</ecNumber>
    </submittedName>
</protein>
<keyword evidence="3" id="KW-0560">Oxidoreductase</keyword>
<dbReference type="AlphaFoldDB" id="A0A4U8Q6Q3"/>
<organism evidence="3 4">
    <name type="scientific">Robinsoniella peoriensis</name>
    <dbReference type="NCBI Taxonomy" id="180332"/>
    <lineage>
        <taxon>Bacteria</taxon>
        <taxon>Bacillati</taxon>
        <taxon>Bacillota</taxon>
        <taxon>Clostridia</taxon>
        <taxon>Lachnospirales</taxon>
        <taxon>Lachnospiraceae</taxon>
        <taxon>Robinsoniella</taxon>
    </lineage>
</organism>
<dbReference type="EC" id="1.3.1.-" evidence="3"/>
<evidence type="ECO:0000259" key="2">
    <source>
        <dbReference type="Pfam" id="PF16924"/>
    </source>
</evidence>
<evidence type="ECO:0000313" key="3">
    <source>
        <dbReference type="EMBL" id="TLD00467.1"/>
    </source>
</evidence>
<dbReference type="Pfam" id="PF02826">
    <property type="entry name" value="2-Hacid_dh_C"/>
    <property type="match status" value="1"/>
</dbReference>
<feature type="domain" description="Dipicolinate synthase subunit A N-terminal" evidence="2">
    <location>
        <begin position="8"/>
        <end position="131"/>
    </location>
</feature>
<dbReference type="RefSeq" id="WP_161597346.1">
    <property type="nucleotide sequence ID" value="NZ_QGQD01000055.1"/>
</dbReference>
<evidence type="ECO:0000313" key="4">
    <source>
        <dbReference type="Proteomes" id="UP000306509"/>
    </source>
</evidence>
<reference evidence="3 4" key="1">
    <citation type="journal article" date="2019" name="Anaerobe">
        <title>Detection of Robinsoniella peoriensis in multiple bone samples of a trauma patient.</title>
        <authorList>
            <person name="Schrottner P."/>
            <person name="Hartwich K."/>
            <person name="Bunk B."/>
            <person name="Schober I."/>
            <person name="Helbig S."/>
            <person name="Rudolph W.W."/>
            <person name="Gunzer F."/>
        </authorList>
    </citation>
    <scope>NUCLEOTIDE SEQUENCE [LARGE SCALE GENOMIC DNA]</scope>
    <source>
        <strain evidence="3 4">DSM 106044</strain>
    </source>
</reference>
<dbReference type="InterPro" id="IPR031629">
    <property type="entry name" value="DpaA_N"/>
</dbReference>
<name>A0A4U8Q6Q3_9FIRM</name>
<dbReference type="InterPro" id="IPR036291">
    <property type="entry name" value="NAD(P)-bd_dom_sf"/>
</dbReference>
<dbReference type="InterPro" id="IPR006140">
    <property type="entry name" value="D-isomer_DH_NAD-bd"/>
</dbReference>
<dbReference type="SUPFAM" id="SSF51735">
    <property type="entry name" value="NAD(P)-binding Rossmann-fold domains"/>
    <property type="match status" value="1"/>
</dbReference>